<dbReference type="PROSITE" id="PS50109">
    <property type="entry name" value="HIS_KIN"/>
    <property type="match status" value="1"/>
</dbReference>
<keyword evidence="1" id="KW-0812">Transmembrane</keyword>
<accession>A0A6N6RHT8</accession>
<comment type="caution">
    <text evidence="4">The sequence shown here is derived from an EMBL/GenBank/DDBJ whole genome shotgun (WGS) entry which is preliminary data.</text>
</comment>
<dbReference type="SMART" id="SM00387">
    <property type="entry name" value="HATPase_c"/>
    <property type="match status" value="1"/>
</dbReference>
<dbReference type="GO" id="GO:0000155">
    <property type="term" value="F:phosphorelay sensor kinase activity"/>
    <property type="evidence" value="ECO:0007669"/>
    <property type="project" value="TreeGrafter"/>
</dbReference>
<dbReference type="AlphaFoldDB" id="A0A6N6RHT8"/>
<dbReference type="RefSeq" id="WP_151666550.1">
    <property type="nucleotide sequence ID" value="NZ_WBVO01000002.1"/>
</dbReference>
<sequence>MKLYVLLLICISTFLSPRLTAQENKATDWLFEYNWHWIDGQNIGSNLIVDIQEHNDTFFLLLPSQVLTSTDGQRWTEINSGYGQIIVRGLTKLHNKWYFVGGYVKDLRNRNGDIITKWKIIDHGRHWQVWNDLESEKTFMTYQNDTNELQGAVSHIHQIDTNLFLCVPLDNAENCFVYNYSTDTYYQIDFKVNTDEIEIEHVGKHVYILDDDRISFLYFSEEGKLLVCQTETASPEAQLSRFDDVIALRTFDDIQVLHDTLQESDVAAFKFLDVSRILRLRNKVFAISSSRGLSLLEPNGASELWTPPTVDPIVDGLLELEGQLYIVNWAGRPGLQVSQNGMFYSRYVGSSTFRFNNMDLIFSAYIDQENCTEVDRETFEFFFPELPFEEGIPKRLIHARTTNIIVESDSTMIVGRDKADILRIHAKSNGTVAIDTVFVNDSPGIVYRFQRLQESNEPTGYWVSKPDTLVFTDTEFNVTFSYPVPQTRSVSKMGDGYLIASYGDGLFYLENDTLKRVVYNDAKSNEYFSEVGFQNGCFFALSNEGIFLQDSAFAVSSILEEKPLYLYPVFADSKVEVNGGLFQPSLKTGPNTRIISTTLGVLQLTFPSKFRVNTQMLGGENPSDSVLAISEFNKIDIAGFNNFFAWNSNRKEWEELSSLELIQRNPSRVILAYSPSNNSMEYIEYFRKSSLLSPFTIYGIIVGLSIIILLLVRQQQRLAKSRKLQRLSLNSGWKPIKHNREDLHFKSIIQLIHHDFKGGMQMLLNTLSFAKRAEESKKGELIENAEGMILNFKQSLSDRLSNALYNDDHIYMDIESVIDSAMNEVREYALLKRIKLDVSSNVILKVKHSDELVRAVSICLGNAIKFSHNGQTVSLRTYITKAFLVIEILDNGIGLPNDMTDGIPEKQKGASGEVGMGVALGIVTKLLTKYDAHVSVENRNDDDGVIAQIAYPMSSTDYQARKNSKASDN</sequence>
<keyword evidence="5" id="KW-1185">Reference proteome</keyword>
<dbReference type="InterPro" id="IPR005467">
    <property type="entry name" value="His_kinase_dom"/>
</dbReference>
<keyword evidence="1" id="KW-0472">Membrane</keyword>
<dbReference type="Pfam" id="PF02518">
    <property type="entry name" value="HATPase_c"/>
    <property type="match status" value="1"/>
</dbReference>
<dbReference type="PANTHER" id="PTHR45569:SF1">
    <property type="entry name" value="SENSOR PROTEIN KDPD"/>
    <property type="match status" value="1"/>
</dbReference>
<organism evidence="4 5">
    <name type="scientific">Phaeocystidibacter luteus</name>
    <dbReference type="NCBI Taxonomy" id="911197"/>
    <lineage>
        <taxon>Bacteria</taxon>
        <taxon>Pseudomonadati</taxon>
        <taxon>Bacteroidota</taxon>
        <taxon>Flavobacteriia</taxon>
        <taxon>Flavobacteriales</taxon>
        <taxon>Phaeocystidibacteraceae</taxon>
        <taxon>Phaeocystidibacter</taxon>
    </lineage>
</organism>
<evidence type="ECO:0000259" key="3">
    <source>
        <dbReference type="PROSITE" id="PS50109"/>
    </source>
</evidence>
<keyword evidence="2" id="KW-0732">Signal</keyword>
<proteinExistence type="predicted"/>
<name>A0A6N6RHT8_9FLAO</name>
<dbReference type="InterPro" id="IPR003594">
    <property type="entry name" value="HATPase_dom"/>
</dbReference>
<dbReference type="SUPFAM" id="SSF55874">
    <property type="entry name" value="ATPase domain of HSP90 chaperone/DNA topoisomerase II/histidine kinase"/>
    <property type="match status" value="1"/>
</dbReference>
<dbReference type="InterPro" id="IPR052023">
    <property type="entry name" value="Histidine_kinase_KdpD"/>
</dbReference>
<dbReference type="EMBL" id="WBVO01000002">
    <property type="protein sequence ID" value="KAB2813882.1"/>
    <property type="molecule type" value="Genomic_DNA"/>
</dbReference>
<keyword evidence="4" id="KW-0808">Transferase</keyword>
<keyword evidence="1" id="KW-1133">Transmembrane helix</keyword>
<dbReference type="Gene3D" id="3.30.565.10">
    <property type="entry name" value="Histidine kinase-like ATPase, C-terminal domain"/>
    <property type="match status" value="1"/>
</dbReference>
<dbReference type="OrthoDB" id="9804645at2"/>
<keyword evidence="4" id="KW-0418">Kinase</keyword>
<dbReference type="CDD" id="cd00075">
    <property type="entry name" value="HATPase"/>
    <property type="match status" value="1"/>
</dbReference>
<feature type="signal peptide" evidence="2">
    <location>
        <begin position="1"/>
        <end position="21"/>
    </location>
</feature>
<dbReference type="Proteomes" id="UP000468650">
    <property type="component" value="Unassembled WGS sequence"/>
</dbReference>
<evidence type="ECO:0000313" key="5">
    <source>
        <dbReference type="Proteomes" id="UP000468650"/>
    </source>
</evidence>
<evidence type="ECO:0000256" key="2">
    <source>
        <dbReference type="SAM" id="SignalP"/>
    </source>
</evidence>
<dbReference type="GO" id="GO:0005886">
    <property type="term" value="C:plasma membrane"/>
    <property type="evidence" value="ECO:0007669"/>
    <property type="project" value="TreeGrafter"/>
</dbReference>
<feature type="chain" id="PRO_5027077570" evidence="2">
    <location>
        <begin position="22"/>
        <end position="969"/>
    </location>
</feature>
<gene>
    <name evidence="4" type="ORF">F8C67_04140</name>
</gene>
<feature type="transmembrane region" description="Helical" evidence="1">
    <location>
        <begin position="691"/>
        <end position="712"/>
    </location>
</feature>
<evidence type="ECO:0000313" key="4">
    <source>
        <dbReference type="EMBL" id="KAB2813882.1"/>
    </source>
</evidence>
<evidence type="ECO:0000256" key="1">
    <source>
        <dbReference type="SAM" id="Phobius"/>
    </source>
</evidence>
<feature type="domain" description="Histidine kinase" evidence="3">
    <location>
        <begin position="751"/>
        <end position="955"/>
    </location>
</feature>
<dbReference type="PANTHER" id="PTHR45569">
    <property type="entry name" value="SENSOR PROTEIN KDPD"/>
    <property type="match status" value="1"/>
</dbReference>
<dbReference type="InterPro" id="IPR036890">
    <property type="entry name" value="HATPase_C_sf"/>
</dbReference>
<protein>
    <submittedName>
        <fullName evidence="4">HAMP domain-containing histidine kinase</fullName>
    </submittedName>
</protein>
<reference evidence="4 5" key="1">
    <citation type="submission" date="2019-09" db="EMBL/GenBank/DDBJ databases">
        <title>Genomes of family Cryomorphaceae.</title>
        <authorList>
            <person name="Bowman J.P."/>
        </authorList>
    </citation>
    <scope>NUCLEOTIDE SEQUENCE [LARGE SCALE GENOMIC DNA]</scope>
    <source>
        <strain evidence="4 5">LMG 25704</strain>
    </source>
</reference>